<organism evidence="3 4">
    <name type="scientific">Knipowitschia caucasica</name>
    <name type="common">Caucasian dwarf goby</name>
    <name type="synonym">Pomatoschistus caucasicus</name>
    <dbReference type="NCBI Taxonomy" id="637954"/>
    <lineage>
        <taxon>Eukaryota</taxon>
        <taxon>Metazoa</taxon>
        <taxon>Chordata</taxon>
        <taxon>Craniata</taxon>
        <taxon>Vertebrata</taxon>
        <taxon>Euteleostomi</taxon>
        <taxon>Actinopterygii</taxon>
        <taxon>Neopterygii</taxon>
        <taxon>Teleostei</taxon>
        <taxon>Neoteleostei</taxon>
        <taxon>Acanthomorphata</taxon>
        <taxon>Gobiaria</taxon>
        <taxon>Gobiiformes</taxon>
        <taxon>Gobioidei</taxon>
        <taxon>Gobiidae</taxon>
        <taxon>Gobiinae</taxon>
        <taxon>Knipowitschia</taxon>
    </lineage>
</organism>
<sequence length="463" mass="51105">MDPEKTLTFCHGLTAEEMTMSLQGLVGMETVTVAVSQKEADISMPNKVVKNYDSNSLPVPISSKYCPGLNNKPGYLCETGHCCGETGCCTYYYELWWFWLLWTLLILFSCFCAYRHRRAKMRIQQQQRQREINLIAYNGAYSSSMLDLSFLASFKLPSYEEVAAQPCTPPPSYSSVFALQGGSMGGPSSSYLHHHNHCHPYPPFPPCPPYLGPGPSGFTSSQSSENYTSCSCESCSITSPSSTSFSFQVTDETYDSSRMSTPSDPGDKAMFPPSALALTLPPPDVIPTVKQDVKPVQKLSSSAQQLSLPSQSLNAQGPSRHYRHPLSPLILLSNLPSAQVHPLAFPNPLGAITEKKEKSQNEVSNSAMHPLKPTIYSATNTETHAKTDEEFEDDDDEDHFRHRRLTGDSGIEVCRCHMKRAEHKEETTAQSPHREDCAERSSLSPTCSVSLKAGETIITMESS</sequence>
<feature type="region of interest" description="Disordered" evidence="1">
    <location>
        <begin position="423"/>
        <end position="445"/>
    </location>
</feature>
<keyword evidence="2" id="KW-0812">Transmembrane</keyword>
<dbReference type="PANTHER" id="PTHR16209">
    <property type="entry name" value="VESICULAR, OVEREXPRESSED IN CANCER, PROSURVIVAL PROTEIN 1"/>
    <property type="match status" value="1"/>
</dbReference>
<evidence type="ECO:0000256" key="2">
    <source>
        <dbReference type="SAM" id="Phobius"/>
    </source>
</evidence>
<dbReference type="AlphaFoldDB" id="A0AAV2LM42"/>
<reference evidence="3 4" key="1">
    <citation type="submission" date="2024-04" db="EMBL/GenBank/DDBJ databases">
        <authorList>
            <person name="Waldvogel A.-M."/>
            <person name="Schoenle A."/>
        </authorList>
    </citation>
    <scope>NUCLEOTIDE SEQUENCE [LARGE SCALE GENOMIC DNA]</scope>
</reference>
<evidence type="ECO:0000313" key="4">
    <source>
        <dbReference type="Proteomes" id="UP001497482"/>
    </source>
</evidence>
<feature type="region of interest" description="Disordered" evidence="1">
    <location>
        <begin position="298"/>
        <end position="320"/>
    </location>
</feature>
<feature type="compositionally biased region" description="Low complexity" evidence="1">
    <location>
        <begin position="298"/>
        <end position="313"/>
    </location>
</feature>
<gene>
    <name evidence="3" type="ORF">KC01_LOCUS29287</name>
</gene>
<accession>A0AAV2LM42</accession>
<proteinExistence type="predicted"/>
<dbReference type="InterPro" id="IPR021684">
    <property type="entry name" value="WBP1-like"/>
</dbReference>
<evidence type="ECO:0008006" key="5">
    <source>
        <dbReference type="Google" id="ProtNLM"/>
    </source>
</evidence>
<dbReference type="PANTHER" id="PTHR16209:SF5">
    <property type="entry name" value="WW DOMAIN-BINDING PROTEIN 1"/>
    <property type="match status" value="1"/>
</dbReference>
<dbReference type="EMBL" id="OZ035825">
    <property type="protein sequence ID" value="CAL1601290.1"/>
    <property type="molecule type" value="Genomic_DNA"/>
</dbReference>
<dbReference type="Proteomes" id="UP001497482">
    <property type="component" value="Chromosome 3"/>
</dbReference>
<dbReference type="InterPro" id="IPR051994">
    <property type="entry name" value="WW_domain-binding"/>
</dbReference>
<evidence type="ECO:0000256" key="1">
    <source>
        <dbReference type="SAM" id="MobiDB-lite"/>
    </source>
</evidence>
<keyword evidence="4" id="KW-1185">Reference proteome</keyword>
<feature type="compositionally biased region" description="Basic and acidic residues" evidence="1">
    <location>
        <begin position="423"/>
        <end position="439"/>
    </location>
</feature>
<dbReference type="Pfam" id="PF11669">
    <property type="entry name" value="WBP-1"/>
    <property type="match status" value="1"/>
</dbReference>
<feature type="transmembrane region" description="Helical" evidence="2">
    <location>
        <begin position="96"/>
        <end position="114"/>
    </location>
</feature>
<keyword evidence="2" id="KW-0472">Membrane</keyword>
<feature type="transmembrane region" description="Helical" evidence="2">
    <location>
        <begin position="135"/>
        <end position="154"/>
    </location>
</feature>
<protein>
    <recommendedName>
        <fullName evidence="5">WW domain binding protein 1</fullName>
    </recommendedName>
</protein>
<name>A0AAV2LM42_KNICA</name>
<evidence type="ECO:0000313" key="3">
    <source>
        <dbReference type="EMBL" id="CAL1601290.1"/>
    </source>
</evidence>
<keyword evidence="2" id="KW-1133">Transmembrane helix</keyword>